<organism evidence="1 2">
    <name type="scientific">Shewanella livingstonensis</name>
    <dbReference type="NCBI Taxonomy" id="150120"/>
    <lineage>
        <taxon>Bacteria</taxon>
        <taxon>Pseudomonadati</taxon>
        <taxon>Pseudomonadota</taxon>
        <taxon>Gammaproteobacteria</taxon>
        <taxon>Alteromonadales</taxon>
        <taxon>Shewanellaceae</taxon>
        <taxon>Shewanella</taxon>
    </lineage>
</organism>
<dbReference type="Pfam" id="PF00132">
    <property type="entry name" value="Hexapep"/>
    <property type="match status" value="1"/>
</dbReference>
<accession>A0A3G8LXQ9</accession>
<dbReference type="PANTHER" id="PTHR13061">
    <property type="entry name" value="DYNACTIN SUBUNIT P25"/>
    <property type="match status" value="1"/>
</dbReference>
<dbReference type="RefSeq" id="WP_124731981.1">
    <property type="nucleotide sequence ID" value="NZ_CBCSKC010000058.1"/>
</dbReference>
<sequence length="213" mass="23141">MPYYEFEGLIPVVDPSAYVHPTAVLIGDVIVEAGVYIGPNASLRGDCGRLILQQGSNLQDGCIMHGYWDMDTIVECDGHIGHGAILHGCVIKRNALVGMNSVVMDGAVIGEDSIVAAMSFVKAGFQGLSKQMLMGQPAKMVREVTEEELHWKALNTLEYQNLTKISSNSMRCVDALARVEVDRARLKGSTDVQSTAQKTSKAYQLTMSLACQF</sequence>
<dbReference type="NCBIfam" id="NF010150">
    <property type="entry name" value="PRK13627.1"/>
    <property type="match status" value="1"/>
</dbReference>
<name>A0A3G8LXQ9_9GAMM</name>
<protein>
    <submittedName>
        <fullName evidence="1">Carnitine operon protein CaiE</fullName>
    </submittedName>
</protein>
<dbReference type="Proteomes" id="UP000278035">
    <property type="component" value="Chromosome"/>
</dbReference>
<dbReference type="FunFam" id="2.160.10.10:FF:000012">
    <property type="entry name" value="Carnitine operon protein CaiE"/>
    <property type="match status" value="1"/>
</dbReference>
<dbReference type="PANTHER" id="PTHR13061:SF29">
    <property type="entry name" value="GAMMA CARBONIC ANHYDRASE-LIKE 1, MITOCHONDRIAL-RELATED"/>
    <property type="match status" value="1"/>
</dbReference>
<dbReference type="SUPFAM" id="SSF51161">
    <property type="entry name" value="Trimeric LpxA-like enzymes"/>
    <property type="match status" value="1"/>
</dbReference>
<dbReference type="InterPro" id="IPR050484">
    <property type="entry name" value="Transf_Hexapept/Carb_Anhydrase"/>
</dbReference>
<dbReference type="InterPro" id="IPR001451">
    <property type="entry name" value="Hexapep"/>
</dbReference>
<dbReference type="KEGG" id="slj:EGC82_18055"/>
<keyword evidence="2" id="KW-1185">Reference proteome</keyword>
<reference evidence="2" key="1">
    <citation type="submission" date="2018-11" db="EMBL/GenBank/DDBJ databases">
        <title>Shewanella sp. M2.</title>
        <authorList>
            <person name="Hwang Y.J."/>
            <person name="Hwang C.Y."/>
        </authorList>
    </citation>
    <scope>NUCLEOTIDE SEQUENCE [LARGE SCALE GENOMIC DNA]</scope>
    <source>
        <strain evidence="2">LMG 19866</strain>
    </source>
</reference>
<evidence type="ECO:0000313" key="1">
    <source>
        <dbReference type="EMBL" id="AZG74486.1"/>
    </source>
</evidence>
<dbReference type="CDD" id="cd04745">
    <property type="entry name" value="LbH_paaY_like"/>
    <property type="match status" value="1"/>
</dbReference>
<dbReference type="InterPro" id="IPR011004">
    <property type="entry name" value="Trimer_LpxA-like_sf"/>
</dbReference>
<dbReference type="Gene3D" id="2.160.10.10">
    <property type="entry name" value="Hexapeptide repeat proteins"/>
    <property type="match status" value="1"/>
</dbReference>
<proteinExistence type="predicted"/>
<dbReference type="AlphaFoldDB" id="A0A3G8LXQ9"/>
<gene>
    <name evidence="1" type="primary">caiE</name>
    <name evidence="1" type="ORF">EGC82_18055</name>
</gene>
<dbReference type="EMBL" id="CP034015">
    <property type="protein sequence ID" value="AZG74486.1"/>
    <property type="molecule type" value="Genomic_DNA"/>
</dbReference>
<evidence type="ECO:0000313" key="2">
    <source>
        <dbReference type="Proteomes" id="UP000278035"/>
    </source>
</evidence>
<dbReference type="OrthoDB" id="9803036at2"/>